<dbReference type="AlphaFoldDB" id="A0A4Y8SIN4"/>
<gene>
    <name evidence="2" type="ORF">E2R66_09590</name>
</gene>
<reference evidence="2 3" key="1">
    <citation type="journal article" date="2017" name="Int. J. Syst. Evol. Microbiol.">
        <title>Mucilaginibacterpsychrotolerans sp. nov., isolated from peatlands.</title>
        <authorList>
            <person name="Deng Y."/>
            <person name="Shen L."/>
            <person name="Xu B."/>
            <person name="Liu Y."/>
            <person name="Gu Z."/>
            <person name="Liu H."/>
            <person name="Zhou Y."/>
        </authorList>
    </citation>
    <scope>NUCLEOTIDE SEQUENCE [LARGE SCALE GENOMIC DNA]</scope>
    <source>
        <strain evidence="2 3">NH7-4</strain>
    </source>
</reference>
<dbReference type="InterPro" id="IPR013784">
    <property type="entry name" value="Carb-bd-like_fold"/>
</dbReference>
<dbReference type="InterPro" id="IPR043741">
    <property type="entry name" value="DUF5686"/>
</dbReference>
<sequence length="827" mass="94043">MKRYLLLLVCLLSTVLGAYAQQYILSGKITGQKNEPVAFASVYIRSSTYGTTANEEGVYHFKLSPGTYNVVYRLAGYAVKAETITITDHDEAHNVQMQDEEFRFSQVSDKWRNNQDPGDTIMRMVIAKRETHLNEVKGYSCAVYIKGVQKLLSTPKSLRSAAVTRALDLDSLGRGILYQSESLSAFNYQSPDKVKEITIASRNAGINTAFGYNKASDLQANFYHNIFSIPGLSTRGYVSPLASNAFNFYRYKLIGSTVQNGQTIDKIEVIPKHEYGQLFKGNIYIVEGDWRIYSVDLMLRGKSNSLNLVDTLQVRQQYIPITDSVWMPVSVLFNFKGSVLGFKFGGYYQGIYNNYKLEPAYPDGFFTGEVLRIDTASNLKTPAYWVANRPVPLTALEIRDYEKKDSAAAYHKTEAYLDTLQHTKNGINYPGYLIFGYNASNRTEKDSLYIYPFLQTFYYNTVEGFGINAKVRYTHIIDDFHSFAVTPALRYGFSNKIFSTNMLAEYRDDPFHNSKYWVNFGSDVLDLNNVGTRSLYFNTLSTILSENNYVKYYRSHFGAFGYQREVANGVLWSASLNYSSRTQLYNTNLGHLVDVKDKEFTSNNPLAPAGTPPDDRSFLFPENQALSFTTAATFTFDQQYITRPTGKFNLPSKYPTLTVTYHKGFEGVLGSDVNYDFASADVSQYNIRIGLAGYSAFKLTTGGYFNNKRLYFMDYYHYLGNQGTTFDPTYIGSFHFLPFYTYSTNGGFLEAHYQHNFAGSILNKVSFLRSLKLEEIIGANFLTTKGNPNYREFYVGVQRLIFRVDYGISYAGNKKYLQGIRIFYGIR</sequence>
<dbReference type="Pfam" id="PF18939">
    <property type="entry name" value="DUF5686"/>
    <property type="match status" value="1"/>
</dbReference>
<protein>
    <submittedName>
        <fullName evidence="2">Carboxypeptidase-like regulatory domain-containing protein</fullName>
    </submittedName>
</protein>
<keyword evidence="3" id="KW-1185">Reference proteome</keyword>
<keyword evidence="1" id="KW-0732">Signal</keyword>
<keyword evidence="2" id="KW-0645">Protease</keyword>
<evidence type="ECO:0000313" key="2">
    <source>
        <dbReference type="EMBL" id="TFF38276.1"/>
    </source>
</evidence>
<dbReference type="SUPFAM" id="SSF49452">
    <property type="entry name" value="Starch-binding domain-like"/>
    <property type="match status" value="1"/>
</dbReference>
<comment type="caution">
    <text evidence="2">The sequence shown here is derived from an EMBL/GenBank/DDBJ whole genome shotgun (WGS) entry which is preliminary data.</text>
</comment>
<accession>A0A4Y8SIN4</accession>
<evidence type="ECO:0000313" key="3">
    <source>
        <dbReference type="Proteomes" id="UP000297540"/>
    </source>
</evidence>
<evidence type="ECO:0000256" key="1">
    <source>
        <dbReference type="SAM" id="SignalP"/>
    </source>
</evidence>
<feature type="signal peptide" evidence="1">
    <location>
        <begin position="1"/>
        <end position="20"/>
    </location>
</feature>
<dbReference type="GO" id="GO:0030246">
    <property type="term" value="F:carbohydrate binding"/>
    <property type="evidence" value="ECO:0007669"/>
    <property type="project" value="InterPro"/>
</dbReference>
<dbReference type="GO" id="GO:0004180">
    <property type="term" value="F:carboxypeptidase activity"/>
    <property type="evidence" value="ECO:0007669"/>
    <property type="project" value="UniProtKB-KW"/>
</dbReference>
<feature type="chain" id="PRO_5021255963" evidence="1">
    <location>
        <begin position="21"/>
        <end position="827"/>
    </location>
</feature>
<keyword evidence="2" id="KW-0121">Carboxypeptidase</keyword>
<keyword evidence="2" id="KW-0378">Hydrolase</keyword>
<name>A0A4Y8SIN4_9SPHI</name>
<dbReference type="Gene3D" id="2.60.40.1120">
    <property type="entry name" value="Carboxypeptidase-like, regulatory domain"/>
    <property type="match status" value="1"/>
</dbReference>
<dbReference type="Pfam" id="PF13715">
    <property type="entry name" value="CarbopepD_reg_2"/>
    <property type="match status" value="1"/>
</dbReference>
<dbReference type="RefSeq" id="WP_133230015.1">
    <property type="nucleotide sequence ID" value="NZ_SOZE01000007.1"/>
</dbReference>
<dbReference type="Proteomes" id="UP000297540">
    <property type="component" value="Unassembled WGS sequence"/>
</dbReference>
<organism evidence="2 3">
    <name type="scientific">Mucilaginibacter psychrotolerans</name>
    <dbReference type="NCBI Taxonomy" id="1524096"/>
    <lineage>
        <taxon>Bacteria</taxon>
        <taxon>Pseudomonadati</taxon>
        <taxon>Bacteroidota</taxon>
        <taxon>Sphingobacteriia</taxon>
        <taxon>Sphingobacteriales</taxon>
        <taxon>Sphingobacteriaceae</taxon>
        <taxon>Mucilaginibacter</taxon>
    </lineage>
</organism>
<proteinExistence type="predicted"/>
<dbReference type="EMBL" id="SOZE01000007">
    <property type="protein sequence ID" value="TFF38276.1"/>
    <property type="molecule type" value="Genomic_DNA"/>
</dbReference>
<dbReference type="OrthoDB" id="983143at2"/>